<feature type="transmembrane region" description="Helical" evidence="6">
    <location>
        <begin position="104"/>
        <end position="122"/>
    </location>
</feature>
<evidence type="ECO:0000256" key="2">
    <source>
        <dbReference type="ARBA" id="ARBA00022692"/>
    </source>
</evidence>
<dbReference type="PANTHER" id="PTHR12778:SF9">
    <property type="entry name" value="ACETYL-COENZYME A TRANSPORTER 1"/>
    <property type="match status" value="1"/>
</dbReference>
<dbReference type="GO" id="GO:0035348">
    <property type="term" value="P:acetyl-CoA transmembrane transport"/>
    <property type="evidence" value="ECO:0007669"/>
    <property type="project" value="InterPro"/>
</dbReference>
<reference evidence="8" key="1">
    <citation type="journal article" date="2006" name="PLoS Biol.">
        <title>Macronuclear genome sequence of the ciliate Tetrahymena thermophila, a model eukaryote.</title>
        <authorList>
            <person name="Eisen J.A."/>
            <person name="Coyne R.S."/>
            <person name="Wu M."/>
            <person name="Wu D."/>
            <person name="Thiagarajan M."/>
            <person name="Wortman J.R."/>
            <person name="Badger J.H."/>
            <person name="Ren Q."/>
            <person name="Amedeo P."/>
            <person name="Jones K.M."/>
            <person name="Tallon L.J."/>
            <person name="Delcher A.L."/>
            <person name="Salzberg S.L."/>
            <person name="Silva J.C."/>
            <person name="Haas B.J."/>
            <person name="Majoros W.H."/>
            <person name="Farzad M."/>
            <person name="Carlton J.M."/>
            <person name="Smith R.K. Jr."/>
            <person name="Garg J."/>
            <person name="Pearlman R.E."/>
            <person name="Karrer K.M."/>
            <person name="Sun L."/>
            <person name="Manning G."/>
            <person name="Elde N.C."/>
            <person name="Turkewitz A.P."/>
            <person name="Asai D.J."/>
            <person name="Wilkes D.E."/>
            <person name="Wang Y."/>
            <person name="Cai H."/>
            <person name="Collins K."/>
            <person name="Stewart B.A."/>
            <person name="Lee S.R."/>
            <person name="Wilamowska K."/>
            <person name="Weinberg Z."/>
            <person name="Ruzzo W.L."/>
            <person name="Wloga D."/>
            <person name="Gaertig J."/>
            <person name="Frankel J."/>
            <person name="Tsao C.-C."/>
            <person name="Gorovsky M.A."/>
            <person name="Keeling P.J."/>
            <person name="Waller R.F."/>
            <person name="Patron N.J."/>
            <person name="Cherry J.M."/>
            <person name="Stover N.A."/>
            <person name="Krieger C.J."/>
            <person name="del Toro C."/>
            <person name="Ryder H.F."/>
            <person name="Williamson S.C."/>
            <person name="Barbeau R.A."/>
            <person name="Hamilton E.P."/>
            <person name="Orias E."/>
        </authorList>
    </citation>
    <scope>NUCLEOTIDE SEQUENCE [LARGE SCALE GENOMIC DNA]</scope>
    <source>
        <strain evidence="8">SB210</strain>
    </source>
</reference>
<dbReference type="PANTHER" id="PTHR12778">
    <property type="entry name" value="SOLUTE CARRIER FAMILY 33 ACETYL-COA TRANSPORTER -RELATED"/>
    <property type="match status" value="1"/>
</dbReference>
<dbReference type="OMA" id="CFRYSET"/>
<dbReference type="STRING" id="312017.Q23C20"/>
<protein>
    <submittedName>
        <fullName evidence="7">MFS transporter</fullName>
    </submittedName>
</protein>
<dbReference type="InParanoid" id="Q23C20"/>
<dbReference type="Proteomes" id="UP000009168">
    <property type="component" value="Unassembled WGS sequence"/>
</dbReference>
<evidence type="ECO:0000256" key="5">
    <source>
        <dbReference type="SAM" id="Coils"/>
    </source>
</evidence>
<dbReference type="KEGG" id="tet:TTHERM_00225620"/>
<keyword evidence="2 6" id="KW-0812">Transmembrane</keyword>
<evidence type="ECO:0000256" key="6">
    <source>
        <dbReference type="SAM" id="Phobius"/>
    </source>
</evidence>
<feature type="transmembrane region" description="Helical" evidence="6">
    <location>
        <begin position="142"/>
        <end position="165"/>
    </location>
</feature>
<feature type="transmembrane region" description="Helical" evidence="6">
    <location>
        <begin position="351"/>
        <end position="372"/>
    </location>
</feature>
<evidence type="ECO:0000256" key="1">
    <source>
        <dbReference type="ARBA" id="ARBA00004141"/>
    </source>
</evidence>
<evidence type="ECO:0000256" key="4">
    <source>
        <dbReference type="ARBA" id="ARBA00023136"/>
    </source>
</evidence>
<keyword evidence="5" id="KW-0175">Coiled coil</keyword>
<comment type="subcellular location">
    <subcellularLocation>
        <location evidence="1">Membrane</location>
        <topology evidence="1">Multi-pass membrane protein</topology>
    </subcellularLocation>
</comment>
<dbReference type="InterPro" id="IPR004752">
    <property type="entry name" value="AmpG_permease/AT-1"/>
</dbReference>
<organism evidence="7 8">
    <name type="scientific">Tetrahymena thermophila (strain SB210)</name>
    <dbReference type="NCBI Taxonomy" id="312017"/>
    <lineage>
        <taxon>Eukaryota</taxon>
        <taxon>Sar</taxon>
        <taxon>Alveolata</taxon>
        <taxon>Ciliophora</taxon>
        <taxon>Intramacronucleata</taxon>
        <taxon>Oligohymenophorea</taxon>
        <taxon>Hymenostomatida</taxon>
        <taxon>Tetrahymenina</taxon>
        <taxon>Tetrahymenidae</taxon>
        <taxon>Tetrahymena</taxon>
    </lineage>
</organism>
<feature type="coiled-coil region" evidence="5">
    <location>
        <begin position="191"/>
        <end position="222"/>
    </location>
</feature>
<feature type="transmembrane region" description="Helical" evidence="6">
    <location>
        <begin position="256"/>
        <end position="276"/>
    </location>
</feature>
<feature type="transmembrane region" description="Helical" evidence="6">
    <location>
        <begin position="379"/>
        <end position="399"/>
    </location>
</feature>
<feature type="transmembrane region" description="Helical" evidence="6">
    <location>
        <begin position="7"/>
        <end position="29"/>
    </location>
</feature>
<dbReference type="Pfam" id="PF13000">
    <property type="entry name" value="Acatn"/>
    <property type="match status" value="1"/>
</dbReference>
<name>Q23C20_TETTS</name>
<sequence>MNKSDLFSFLVLVVLYLMQGTILTIFTATMPMILNEMGYSISQLSYLNFTSYPFALKIFFAPFLDAYYNKKFGQRKSYIVPMNYIAGIAFVLSSFVIADWMKSGHIILLAALGFFLVFVIALQDIATDAWGIKIMSKEKLSYVSLSQAIGMQLSFIFANTAYIQLNFNEQTFFYYFGIFMIAFNVIVHFFIDEYGFNQEKKQQEIQEEQEQEQQELIAQQDNKVNNQGQGVENKKKKKKDIKVIIQTMKGFYFNEYLRTLIFLVMIQNVGIGPLMSTFTLKIQKAGITKKQLSMSQFYQFPIKFLMNFLVAKYFKNSLKVSHVILISMLGLQVIQFSFYQAQTYSLFQDIQYVQIGILVFIQLFESLVITSLIQTRTTFYSSIATKGYEGIYITMLTSFQNLSRKWVVSSFQFFDDYLNINYSVPILWVFQLFYIYYSEKEFKQMDKLDKKKWCLIETMESKQANEDKKSQ</sequence>
<feature type="transmembrane region" description="Helical" evidence="6">
    <location>
        <begin position="80"/>
        <end position="98"/>
    </location>
</feature>
<dbReference type="SUPFAM" id="SSF103473">
    <property type="entry name" value="MFS general substrate transporter"/>
    <property type="match status" value="1"/>
</dbReference>
<dbReference type="InterPro" id="IPR024371">
    <property type="entry name" value="AcetylCoA_trans_1-like"/>
</dbReference>
<dbReference type="OrthoDB" id="6415790at2759"/>
<dbReference type="eggNOG" id="KOG3574">
    <property type="taxonomic scope" value="Eukaryota"/>
</dbReference>
<dbReference type="GeneID" id="7846696"/>
<keyword evidence="3 6" id="KW-1133">Transmembrane helix</keyword>
<dbReference type="RefSeq" id="XP_001014193.1">
    <property type="nucleotide sequence ID" value="XM_001014193.1"/>
</dbReference>
<keyword evidence="4 6" id="KW-0472">Membrane</keyword>
<gene>
    <name evidence="7" type="ORF">TTHERM_00225620</name>
</gene>
<evidence type="ECO:0000313" key="8">
    <source>
        <dbReference type="Proteomes" id="UP000009168"/>
    </source>
</evidence>
<feature type="transmembrane region" description="Helical" evidence="6">
    <location>
        <begin position="419"/>
        <end position="437"/>
    </location>
</feature>
<dbReference type="GO" id="GO:0008521">
    <property type="term" value="F:acetyl-CoA transmembrane transporter activity"/>
    <property type="evidence" value="ECO:0007669"/>
    <property type="project" value="InterPro"/>
</dbReference>
<keyword evidence="8" id="KW-1185">Reference proteome</keyword>
<dbReference type="EMBL" id="GG662718">
    <property type="protein sequence ID" value="EAR93948.1"/>
    <property type="molecule type" value="Genomic_DNA"/>
</dbReference>
<feature type="transmembrane region" description="Helical" evidence="6">
    <location>
        <begin position="296"/>
        <end position="314"/>
    </location>
</feature>
<feature type="transmembrane region" description="Helical" evidence="6">
    <location>
        <begin position="171"/>
        <end position="191"/>
    </location>
</feature>
<feature type="transmembrane region" description="Helical" evidence="6">
    <location>
        <begin position="321"/>
        <end position="339"/>
    </location>
</feature>
<evidence type="ECO:0000256" key="3">
    <source>
        <dbReference type="ARBA" id="ARBA00022989"/>
    </source>
</evidence>
<accession>Q23C20</accession>
<feature type="transmembrane region" description="Helical" evidence="6">
    <location>
        <begin position="49"/>
        <end position="68"/>
    </location>
</feature>
<dbReference type="InterPro" id="IPR036259">
    <property type="entry name" value="MFS_trans_sf"/>
</dbReference>
<dbReference type="GO" id="GO:0016020">
    <property type="term" value="C:membrane"/>
    <property type="evidence" value="ECO:0007669"/>
    <property type="project" value="UniProtKB-SubCell"/>
</dbReference>
<dbReference type="AlphaFoldDB" id="Q23C20"/>
<dbReference type="Gene3D" id="1.20.1250.20">
    <property type="entry name" value="MFS general substrate transporter like domains"/>
    <property type="match status" value="1"/>
</dbReference>
<proteinExistence type="predicted"/>
<dbReference type="HOGENOM" id="CLU_020502_1_1_1"/>
<evidence type="ECO:0000313" key="7">
    <source>
        <dbReference type="EMBL" id="EAR93948.1"/>
    </source>
</evidence>